<evidence type="ECO:0000259" key="1">
    <source>
        <dbReference type="Pfam" id="PF25559"/>
    </source>
</evidence>
<name>A0A382KY07_9ZZZZ</name>
<protein>
    <recommendedName>
        <fullName evidence="1">DUF7931 domain-containing protein</fullName>
    </recommendedName>
</protein>
<proteinExistence type="predicted"/>
<sequence length="171" mass="19848">MNDLSKFRLGRSPDEILAIETRQETVNAALELTKQSTHKLTIFSKDLEPCVYNQPDFLEALKNLALIGRHVQIRILVSNIESIISAGHGLLNLASRLPSYIELRKISLEYKNFNKTILIADEIGYLYRENADRYEGNINFNSRRECKNWLDAFQEMWETALPDKNLRKIHL</sequence>
<accession>A0A382KY07</accession>
<evidence type="ECO:0000313" key="2">
    <source>
        <dbReference type="EMBL" id="SVC28415.1"/>
    </source>
</evidence>
<feature type="domain" description="DUF7931" evidence="1">
    <location>
        <begin position="22"/>
        <end position="168"/>
    </location>
</feature>
<organism evidence="2">
    <name type="scientific">marine metagenome</name>
    <dbReference type="NCBI Taxonomy" id="408172"/>
    <lineage>
        <taxon>unclassified sequences</taxon>
        <taxon>metagenomes</taxon>
        <taxon>ecological metagenomes</taxon>
    </lineage>
</organism>
<gene>
    <name evidence="2" type="ORF">METZ01_LOCUS281269</name>
</gene>
<dbReference type="AlphaFoldDB" id="A0A382KY07"/>
<dbReference type="InterPro" id="IPR057691">
    <property type="entry name" value="DUF7931"/>
</dbReference>
<reference evidence="2" key="1">
    <citation type="submission" date="2018-05" db="EMBL/GenBank/DDBJ databases">
        <authorList>
            <person name="Lanie J.A."/>
            <person name="Ng W.-L."/>
            <person name="Kazmierczak K.M."/>
            <person name="Andrzejewski T.M."/>
            <person name="Davidsen T.M."/>
            <person name="Wayne K.J."/>
            <person name="Tettelin H."/>
            <person name="Glass J.I."/>
            <person name="Rusch D."/>
            <person name="Podicherti R."/>
            <person name="Tsui H.-C.T."/>
            <person name="Winkler M.E."/>
        </authorList>
    </citation>
    <scope>NUCLEOTIDE SEQUENCE</scope>
</reference>
<dbReference type="Pfam" id="PF25559">
    <property type="entry name" value="DUF7931"/>
    <property type="match status" value="1"/>
</dbReference>
<dbReference type="EMBL" id="UINC01083071">
    <property type="protein sequence ID" value="SVC28415.1"/>
    <property type="molecule type" value="Genomic_DNA"/>
</dbReference>